<accession>A0A7U4TGJ4</accession>
<evidence type="ECO:0000313" key="2">
    <source>
        <dbReference type="EMBL" id="AMM40754.1"/>
    </source>
</evidence>
<evidence type="ECO:0000313" key="3">
    <source>
        <dbReference type="Proteomes" id="UP000070560"/>
    </source>
</evidence>
<dbReference type="InterPro" id="IPR050336">
    <property type="entry name" value="Chromosome_partition/occlusion"/>
</dbReference>
<dbReference type="RefSeq" id="WP_066061676.1">
    <property type="nucleotide sequence ID" value="NZ_CP013015.1"/>
</dbReference>
<dbReference type="InterPro" id="IPR036086">
    <property type="entry name" value="ParB/Sulfiredoxin_sf"/>
</dbReference>
<dbReference type="Gene3D" id="1.10.10.2830">
    <property type="match status" value="1"/>
</dbReference>
<dbReference type="PANTHER" id="PTHR33375:SF1">
    <property type="entry name" value="CHROMOSOME-PARTITIONING PROTEIN PARB-RELATED"/>
    <property type="match status" value="1"/>
</dbReference>
<proteinExistence type="predicted"/>
<dbReference type="SUPFAM" id="SSF109709">
    <property type="entry name" value="KorB DNA-binding domain-like"/>
    <property type="match status" value="1"/>
</dbReference>
<dbReference type="Gene3D" id="3.90.1530.30">
    <property type="match status" value="1"/>
</dbReference>
<gene>
    <name evidence="2" type="ORF">HS1_000950</name>
</gene>
<name>A0A7U4TGJ4_DESA2</name>
<organism evidence="2 3">
    <name type="scientific">Desulfofervidus auxilii</name>
    <dbReference type="NCBI Taxonomy" id="1621989"/>
    <lineage>
        <taxon>Bacteria</taxon>
        <taxon>Pseudomonadati</taxon>
        <taxon>Thermodesulfobacteriota</taxon>
        <taxon>Candidatus Desulfofervidia</taxon>
        <taxon>Candidatus Desulfofervidales</taxon>
        <taxon>Candidatus Desulfofervidaceae</taxon>
        <taxon>Candidatus Desulfofervidus</taxon>
    </lineage>
</organism>
<dbReference type="SUPFAM" id="SSF110849">
    <property type="entry name" value="ParB/Sulfiredoxin"/>
    <property type="match status" value="1"/>
</dbReference>
<dbReference type="AlphaFoldDB" id="A0A7U4TGJ4"/>
<feature type="domain" description="ParB/Spo0J HTH" evidence="1">
    <location>
        <begin position="105"/>
        <end position="179"/>
    </location>
</feature>
<dbReference type="GO" id="GO:0005694">
    <property type="term" value="C:chromosome"/>
    <property type="evidence" value="ECO:0007669"/>
    <property type="project" value="TreeGrafter"/>
</dbReference>
<keyword evidence="3" id="KW-1185">Reference proteome</keyword>
<dbReference type="GO" id="GO:0007059">
    <property type="term" value="P:chromosome segregation"/>
    <property type="evidence" value="ECO:0007669"/>
    <property type="project" value="TreeGrafter"/>
</dbReference>
<sequence length="276" mass="31796">MLFEKLTQKQFTYEEVPLNKITIEEEDRIKPPAFLARNIKKLGLIHDVLLYKNGENYHVLTGRKRILSLKKSRVKTIPAKVLSEKPNNAEIALILLSENFIRKSSPAQEAQQIKNLIESGYSIEKIHKTTGIPIRMLKARLKLLKLNQEWFEKLQKGEITLSKALKIAELPEAVQKKLSGEKTKTIAEIENQLRTTRLQPIEQIELNWTVPEEKPQDKKQNLTQFLIRNNLYCQVTFIPVQGIFKAIVGTKKKKVIAEDKDIITSIIKAIEKLKGR</sequence>
<dbReference type="InterPro" id="IPR041468">
    <property type="entry name" value="HTH_ParB/Spo0J"/>
</dbReference>
<dbReference type="EMBL" id="CP013015">
    <property type="protein sequence ID" value="AMM40754.1"/>
    <property type="molecule type" value="Genomic_DNA"/>
</dbReference>
<dbReference type="OrthoDB" id="248048at2"/>
<dbReference type="KEGG" id="daw:HS1_000950"/>
<evidence type="ECO:0000259" key="1">
    <source>
        <dbReference type="Pfam" id="PF17762"/>
    </source>
</evidence>
<dbReference type="PANTHER" id="PTHR33375">
    <property type="entry name" value="CHROMOSOME-PARTITIONING PROTEIN PARB-RELATED"/>
    <property type="match status" value="1"/>
</dbReference>
<dbReference type="Pfam" id="PF17762">
    <property type="entry name" value="HTH_ParB"/>
    <property type="match status" value="1"/>
</dbReference>
<protein>
    <submittedName>
        <fullName evidence="2">ParB-like partition protein</fullName>
    </submittedName>
</protein>
<dbReference type="Proteomes" id="UP000070560">
    <property type="component" value="Chromosome"/>
</dbReference>
<reference evidence="2 3" key="1">
    <citation type="submission" date="2015-10" db="EMBL/GenBank/DDBJ databases">
        <title>Candidatus Desulfofervidus auxilii, a hydrogenotrophic sulfate-reducing bacterium involved in the thermophilic anaerobic oxidation of methane.</title>
        <authorList>
            <person name="Krukenberg V."/>
            <person name="Richter M."/>
            <person name="Wegener G."/>
        </authorList>
    </citation>
    <scope>NUCLEOTIDE SEQUENCE [LARGE SCALE GENOMIC DNA]</scope>
    <source>
        <strain evidence="2 3">HS1</strain>
    </source>
</reference>